<dbReference type="Pfam" id="PF00012">
    <property type="entry name" value="HSP70"/>
    <property type="match status" value="1"/>
</dbReference>
<dbReference type="SUPFAM" id="SSF53067">
    <property type="entry name" value="Actin-like ATPase domain"/>
    <property type="match status" value="2"/>
</dbReference>
<dbReference type="Proteomes" id="UP000001542">
    <property type="component" value="Unassembled WGS sequence"/>
</dbReference>
<proteinExistence type="predicted"/>
<keyword evidence="6" id="KW-1185">Reference proteome</keyword>
<dbReference type="EMBL" id="DS114429">
    <property type="protein sequence ID" value="EAX87576.1"/>
    <property type="molecule type" value="Genomic_DNA"/>
</dbReference>
<feature type="signal peptide" evidence="4">
    <location>
        <begin position="1"/>
        <end position="15"/>
    </location>
</feature>
<evidence type="ECO:0000256" key="2">
    <source>
        <dbReference type="ARBA" id="ARBA00022840"/>
    </source>
</evidence>
<dbReference type="OrthoDB" id="10262720at2759"/>
<dbReference type="KEGG" id="tva:4745226"/>
<keyword evidence="3" id="KW-0143">Chaperone</keyword>
<dbReference type="InParanoid" id="A2G5J2"/>
<evidence type="ECO:0000313" key="6">
    <source>
        <dbReference type="Proteomes" id="UP000001542"/>
    </source>
</evidence>
<dbReference type="PRINTS" id="PR00301">
    <property type="entry name" value="HEATSHOCK70"/>
</dbReference>
<keyword evidence="4" id="KW-0732">Signal</keyword>
<evidence type="ECO:0000313" key="5">
    <source>
        <dbReference type="EMBL" id="EAX87576.1"/>
    </source>
</evidence>
<dbReference type="PANTHER" id="PTHR45639:SF3">
    <property type="entry name" value="HYPOXIA UP-REGULATED PROTEIN 1"/>
    <property type="match status" value="1"/>
</dbReference>
<protein>
    <recommendedName>
        <fullName evidence="7">DnaK protein</fullName>
    </recommendedName>
</protein>
<dbReference type="InterPro" id="IPR013126">
    <property type="entry name" value="Hsp_70_fam"/>
</dbReference>
<dbReference type="STRING" id="5722.A2G5J2"/>
<gene>
    <name evidence="5" type="ORF">TVAG_451790</name>
</gene>
<dbReference type="Gene3D" id="3.30.30.30">
    <property type="match status" value="1"/>
</dbReference>
<dbReference type="SMR" id="A2G5J2"/>
<dbReference type="RefSeq" id="XP_001300506.1">
    <property type="nucleotide sequence ID" value="XM_001300505.1"/>
</dbReference>
<dbReference type="GO" id="GO:0140662">
    <property type="term" value="F:ATP-dependent protein folding chaperone"/>
    <property type="evidence" value="ECO:0007669"/>
    <property type="project" value="InterPro"/>
</dbReference>
<organism evidence="5 6">
    <name type="scientific">Trichomonas vaginalis (strain ATCC PRA-98 / G3)</name>
    <dbReference type="NCBI Taxonomy" id="412133"/>
    <lineage>
        <taxon>Eukaryota</taxon>
        <taxon>Metamonada</taxon>
        <taxon>Parabasalia</taxon>
        <taxon>Trichomonadida</taxon>
        <taxon>Trichomonadidae</taxon>
        <taxon>Trichomonas</taxon>
    </lineage>
</organism>
<dbReference type="Gene3D" id="3.30.420.40">
    <property type="match status" value="2"/>
</dbReference>
<dbReference type="AlphaFoldDB" id="A2G5J2"/>
<reference evidence="5" key="1">
    <citation type="submission" date="2006-10" db="EMBL/GenBank/DDBJ databases">
        <authorList>
            <person name="Amadeo P."/>
            <person name="Zhao Q."/>
            <person name="Wortman J."/>
            <person name="Fraser-Liggett C."/>
            <person name="Carlton J."/>
        </authorList>
    </citation>
    <scope>NUCLEOTIDE SEQUENCE</scope>
    <source>
        <strain evidence="5">G3</strain>
    </source>
</reference>
<evidence type="ECO:0000256" key="1">
    <source>
        <dbReference type="ARBA" id="ARBA00022741"/>
    </source>
</evidence>
<sequence length="603" mass="69333">MIFCLLAFSLSVVLGMDLGSEKIRVAALRSPTQMSILLDNSSNRYFRSTFTVVPNEKGPIKLIDAYNFGNNAYYFDNQQMEKKFPQHTTRYYNDFVGKILTDEMKDIAKQRKIESEFVPTSNFRFTTNGIYPEYLLYRTFNIINSTARALEPPLVAKTAYIAVPKFMMQQERKSVRIAAKLANYTSRIIDSSTALGYDFAFTHDKKFSKLEKPLTVAFVDIGDLNTQVTVSQFSGKRNITISEIFYNYSQNIGGRLLDIAIYKLMKSKISYPPTKTDKQLLIAEANRIKHRLTTNVNAVGQVDGSETFYYNISRSEFENSVKNILEELYSLLSNVPHVDRVQLIGGSSRVLCIQEVIKKALKQKELSVSMNPEESISYGAALYGAVQSSEFKTINTIHYNPYQLYNFQYYDALQRRTTPNVTGTQTYLMEVGPRYPAGSSGVAAWGTVHNTTIFKQTKDGLYRIKQNSKRVYDIWEIKFIEQLKLLDKYEFDQRMISEEANSLEGIILDLKSMTRQLEYINLVCSQEELKRIIVAVNTTDRWFLKQKSFMLDTLRQRKNLLLDAVGAVMSRIQYFTKVNSTIDYMNQVFESIEQGIRNIPQNK</sequence>
<dbReference type="PANTHER" id="PTHR45639">
    <property type="entry name" value="HSC70CB, ISOFORM G-RELATED"/>
    <property type="match status" value="1"/>
</dbReference>
<dbReference type="eggNOG" id="KOG0104">
    <property type="taxonomic scope" value="Eukaryota"/>
</dbReference>
<dbReference type="VEuPathDB" id="TrichDB:TVAGG3_0331880"/>
<keyword evidence="1" id="KW-0547">Nucleotide-binding</keyword>
<reference evidence="5" key="2">
    <citation type="journal article" date="2007" name="Science">
        <title>Draft genome sequence of the sexually transmitted pathogen Trichomonas vaginalis.</title>
        <authorList>
            <person name="Carlton J.M."/>
            <person name="Hirt R.P."/>
            <person name="Silva J.C."/>
            <person name="Delcher A.L."/>
            <person name="Schatz M."/>
            <person name="Zhao Q."/>
            <person name="Wortman J.R."/>
            <person name="Bidwell S.L."/>
            <person name="Alsmark U.C.M."/>
            <person name="Besteiro S."/>
            <person name="Sicheritz-Ponten T."/>
            <person name="Noel C.J."/>
            <person name="Dacks J.B."/>
            <person name="Foster P.G."/>
            <person name="Simillion C."/>
            <person name="Van de Peer Y."/>
            <person name="Miranda-Saavedra D."/>
            <person name="Barton G.J."/>
            <person name="Westrop G.D."/>
            <person name="Mueller S."/>
            <person name="Dessi D."/>
            <person name="Fiori P.L."/>
            <person name="Ren Q."/>
            <person name="Paulsen I."/>
            <person name="Zhang H."/>
            <person name="Bastida-Corcuera F.D."/>
            <person name="Simoes-Barbosa A."/>
            <person name="Brown M.T."/>
            <person name="Hayes R.D."/>
            <person name="Mukherjee M."/>
            <person name="Okumura C.Y."/>
            <person name="Schneider R."/>
            <person name="Smith A.J."/>
            <person name="Vanacova S."/>
            <person name="Villalvazo M."/>
            <person name="Haas B.J."/>
            <person name="Pertea M."/>
            <person name="Feldblyum T.V."/>
            <person name="Utterback T.R."/>
            <person name="Shu C.L."/>
            <person name="Osoegawa K."/>
            <person name="de Jong P.J."/>
            <person name="Hrdy I."/>
            <person name="Horvathova L."/>
            <person name="Zubacova Z."/>
            <person name="Dolezal P."/>
            <person name="Malik S.B."/>
            <person name="Logsdon J.M. Jr."/>
            <person name="Henze K."/>
            <person name="Gupta A."/>
            <person name="Wang C.C."/>
            <person name="Dunne R.L."/>
            <person name="Upcroft J.A."/>
            <person name="Upcroft P."/>
            <person name="White O."/>
            <person name="Salzberg S.L."/>
            <person name="Tang P."/>
            <person name="Chiu C.-H."/>
            <person name="Lee Y.-S."/>
            <person name="Embley T.M."/>
            <person name="Coombs G.H."/>
            <person name="Mottram J.C."/>
            <person name="Tachezy J."/>
            <person name="Fraser-Liggett C.M."/>
            <person name="Johnson P.J."/>
        </authorList>
    </citation>
    <scope>NUCLEOTIDE SEQUENCE [LARGE SCALE GENOMIC DNA]</scope>
    <source>
        <strain evidence="5">G3</strain>
    </source>
</reference>
<feature type="chain" id="PRO_5012361594" description="DnaK protein" evidence="4">
    <location>
        <begin position="16"/>
        <end position="603"/>
    </location>
</feature>
<dbReference type="Gene3D" id="3.90.640.10">
    <property type="entry name" value="Actin, Chain A, domain 4"/>
    <property type="match status" value="1"/>
</dbReference>
<evidence type="ECO:0000256" key="4">
    <source>
        <dbReference type="SAM" id="SignalP"/>
    </source>
</evidence>
<dbReference type="VEuPathDB" id="TrichDB:TVAG_451790"/>
<accession>A2G5J2</accession>
<name>A2G5J2_TRIV3</name>
<evidence type="ECO:0008006" key="7">
    <source>
        <dbReference type="Google" id="ProtNLM"/>
    </source>
</evidence>
<keyword evidence="2" id="KW-0067">ATP-binding</keyword>
<dbReference type="GO" id="GO:0005524">
    <property type="term" value="F:ATP binding"/>
    <property type="evidence" value="ECO:0007669"/>
    <property type="project" value="UniProtKB-KW"/>
</dbReference>
<evidence type="ECO:0000256" key="3">
    <source>
        <dbReference type="ARBA" id="ARBA00023186"/>
    </source>
</evidence>
<dbReference type="InterPro" id="IPR043129">
    <property type="entry name" value="ATPase_NBD"/>
</dbReference>